<dbReference type="InterPro" id="IPR001333">
    <property type="entry name" value="Peptidase_M32_Taq"/>
</dbReference>
<dbReference type="Pfam" id="PF02074">
    <property type="entry name" value="Peptidase_M32"/>
    <property type="match status" value="2"/>
</dbReference>
<accession>A0ABD3M9C4</accession>
<dbReference type="PANTHER" id="PTHR34217">
    <property type="entry name" value="METAL-DEPENDENT CARBOXYPEPTIDASE"/>
    <property type="match status" value="1"/>
</dbReference>
<dbReference type="EMBL" id="JALLBG020000202">
    <property type="protein sequence ID" value="KAL3759341.1"/>
    <property type="molecule type" value="Genomic_DNA"/>
</dbReference>
<dbReference type="CDD" id="cd06460">
    <property type="entry name" value="M32_Taq"/>
    <property type="match status" value="1"/>
</dbReference>
<gene>
    <name evidence="1" type="ORF">ACHAWU_009120</name>
</gene>
<dbReference type="Gene3D" id="1.10.1370.30">
    <property type="match status" value="2"/>
</dbReference>
<dbReference type="PROSITE" id="PS52034">
    <property type="entry name" value="PEPTIDASE_M32"/>
    <property type="match status" value="1"/>
</dbReference>
<dbReference type="AlphaFoldDB" id="A0ABD3M9C4"/>
<protein>
    <recommendedName>
        <fullName evidence="3">Carboxypeptidase</fullName>
    </recommendedName>
</protein>
<dbReference type="PRINTS" id="PR00998">
    <property type="entry name" value="CRBOXYPTASET"/>
</dbReference>
<evidence type="ECO:0000313" key="1">
    <source>
        <dbReference type="EMBL" id="KAL3759341.1"/>
    </source>
</evidence>
<dbReference type="PANTHER" id="PTHR34217:SF1">
    <property type="entry name" value="CARBOXYPEPTIDASE 1"/>
    <property type="match status" value="1"/>
</dbReference>
<comment type="caution">
    <text evidence="1">The sequence shown here is derived from an EMBL/GenBank/DDBJ whole genome shotgun (WGS) entry which is preliminary data.</text>
</comment>
<reference evidence="1 2" key="1">
    <citation type="submission" date="2024-10" db="EMBL/GenBank/DDBJ databases">
        <title>Updated reference genomes for cyclostephanoid diatoms.</title>
        <authorList>
            <person name="Roberts W.R."/>
            <person name="Alverson A.J."/>
        </authorList>
    </citation>
    <scope>NUCLEOTIDE SEQUENCE [LARGE SCALE GENOMIC DNA]</scope>
    <source>
        <strain evidence="1 2">AJA232-27</strain>
    </source>
</reference>
<organism evidence="1 2">
    <name type="scientific">Discostella pseudostelligera</name>
    <dbReference type="NCBI Taxonomy" id="259834"/>
    <lineage>
        <taxon>Eukaryota</taxon>
        <taxon>Sar</taxon>
        <taxon>Stramenopiles</taxon>
        <taxon>Ochrophyta</taxon>
        <taxon>Bacillariophyta</taxon>
        <taxon>Coscinodiscophyceae</taxon>
        <taxon>Thalassiosirophycidae</taxon>
        <taxon>Stephanodiscales</taxon>
        <taxon>Stephanodiscaceae</taxon>
        <taxon>Discostella</taxon>
    </lineage>
</organism>
<dbReference type="SUPFAM" id="SSF55486">
    <property type="entry name" value="Metalloproteases ('zincins'), catalytic domain"/>
    <property type="match status" value="2"/>
</dbReference>
<keyword evidence="2" id="KW-1185">Reference proteome</keyword>
<name>A0ABD3M9C4_9STRA</name>
<proteinExistence type="predicted"/>
<evidence type="ECO:0000313" key="2">
    <source>
        <dbReference type="Proteomes" id="UP001530293"/>
    </source>
</evidence>
<evidence type="ECO:0008006" key="3">
    <source>
        <dbReference type="Google" id="ProtNLM"/>
    </source>
</evidence>
<sequence>MTMPPRPILTATRTLAASAAISIYYCLIAFAAISATSTTTTSCSFSSCYVPKPKSPTTATIFYFATAFSLPLPRSRIFATSSSINKAAASSTLFQRQVSTISRSNNNNSNRNTIIMAASSTISSTAATSPISFMDYSPAYKSLVNHLRTISHLHHASSVLNYDRQVFMPTSDLSSMARGQQLATLASIAHEKSIDPQLGTWIAQAKQDLVKLKEEQQQHEDIGNSDVSLKEDELVDVARLLELEQKSYHKQICIPLELAARKAELEASANHAWVKFLAPLSSPSILSIPPNSQNCTCYATTQARQNNDFASFAPLLKDCFDTASEIANLQLCGGEDNTNNNISLYSQMLDEFEMGMSSERMDALFHEVQTVLVPFIAQVRDSDNVPSLDALSCSSSNEKKKRKFPIVAQKEASHTIVSALGFDNSRGRVDVSVHPFTMALSRHDVRITSRFNDEEWYQGLMGTIHEGGHAMYEQNLRCESDLSIDTALSMGVHESQSLFWERHIGKSKEFYKWAQPIMKSSFHTTTSDKEVEDGQGGEGEFDYSAEELYEAVNAVDFTNLIRVDADELTYPLHVILRYNIERDVIAGKLDVVDIPARWNKDMEQLLGVHVPDDTRGCLQDIHWSCLAIGYFPTYLIGAMMAAQLSHYCHQDIPNMDTMIEEGKFDEIREWLRKKVHVHGKRYKSLDDLLLAEVGEQLNSKYFINYLTGKYSNLYKINF</sequence>
<dbReference type="Proteomes" id="UP001530293">
    <property type="component" value="Unassembled WGS sequence"/>
</dbReference>